<dbReference type="PANTHER" id="PTHR37534">
    <property type="entry name" value="TRANSCRIPTIONAL ACTIVATOR PROTEIN UGA3"/>
    <property type="match status" value="1"/>
</dbReference>
<dbReference type="Pfam" id="PF11951">
    <property type="entry name" value="Fungal_trans_2"/>
    <property type="match status" value="1"/>
</dbReference>
<dbReference type="EMBL" id="KV749778">
    <property type="protein sequence ID" value="OCL07820.1"/>
    <property type="molecule type" value="Genomic_DNA"/>
</dbReference>
<feature type="compositionally biased region" description="Polar residues" evidence="3">
    <location>
        <begin position="173"/>
        <end position="191"/>
    </location>
</feature>
<dbReference type="GO" id="GO:0000976">
    <property type="term" value="F:transcription cis-regulatory region binding"/>
    <property type="evidence" value="ECO:0007669"/>
    <property type="project" value="TreeGrafter"/>
</dbReference>
<dbReference type="InterPro" id="IPR021858">
    <property type="entry name" value="Fun_TF"/>
</dbReference>
<gene>
    <name evidence="4" type="ORF">AOQ84DRAFT_377346</name>
</gene>
<dbReference type="GO" id="GO:0005634">
    <property type="term" value="C:nucleus"/>
    <property type="evidence" value="ECO:0007669"/>
    <property type="project" value="UniProtKB-SubCell"/>
</dbReference>
<dbReference type="Proteomes" id="UP000250140">
    <property type="component" value="Unassembled WGS sequence"/>
</dbReference>
<proteinExistence type="predicted"/>
<feature type="compositionally biased region" description="Polar residues" evidence="3">
    <location>
        <begin position="138"/>
        <end position="150"/>
    </location>
</feature>
<keyword evidence="2" id="KW-0539">Nucleus</keyword>
<dbReference type="AlphaFoldDB" id="A0A8E2JSB7"/>
<dbReference type="GO" id="GO:0045944">
    <property type="term" value="P:positive regulation of transcription by RNA polymerase II"/>
    <property type="evidence" value="ECO:0007669"/>
    <property type="project" value="TreeGrafter"/>
</dbReference>
<evidence type="ECO:0000313" key="4">
    <source>
        <dbReference type="EMBL" id="OCL07820.1"/>
    </source>
</evidence>
<comment type="subcellular location">
    <subcellularLocation>
        <location evidence="1">Nucleus</location>
    </subcellularLocation>
</comment>
<protein>
    <submittedName>
        <fullName evidence="4">Uncharacterized protein</fullName>
    </submittedName>
</protein>
<feature type="region of interest" description="Disordered" evidence="3">
    <location>
        <begin position="122"/>
        <end position="212"/>
    </location>
</feature>
<evidence type="ECO:0000313" key="5">
    <source>
        <dbReference type="Proteomes" id="UP000250140"/>
    </source>
</evidence>
<accession>A0A8E2JSB7</accession>
<reference evidence="4 5" key="1">
    <citation type="journal article" date="2016" name="Nat. Commun.">
        <title>Ectomycorrhizal ecology is imprinted in the genome of the dominant symbiotic fungus Cenococcum geophilum.</title>
        <authorList>
            <consortium name="DOE Joint Genome Institute"/>
            <person name="Peter M."/>
            <person name="Kohler A."/>
            <person name="Ohm R.A."/>
            <person name="Kuo A."/>
            <person name="Krutzmann J."/>
            <person name="Morin E."/>
            <person name="Arend M."/>
            <person name="Barry K.W."/>
            <person name="Binder M."/>
            <person name="Choi C."/>
            <person name="Clum A."/>
            <person name="Copeland A."/>
            <person name="Grisel N."/>
            <person name="Haridas S."/>
            <person name="Kipfer T."/>
            <person name="LaButti K."/>
            <person name="Lindquist E."/>
            <person name="Lipzen A."/>
            <person name="Maire R."/>
            <person name="Meier B."/>
            <person name="Mihaltcheva S."/>
            <person name="Molinier V."/>
            <person name="Murat C."/>
            <person name="Poggeler S."/>
            <person name="Quandt C.A."/>
            <person name="Sperisen C."/>
            <person name="Tritt A."/>
            <person name="Tisserant E."/>
            <person name="Crous P.W."/>
            <person name="Henrissat B."/>
            <person name="Nehls U."/>
            <person name="Egli S."/>
            <person name="Spatafora J.W."/>
            <person name="Grigoriev I.V."/>
            <person name="Martin F.M."/>
        </authorList>
    </citation>
    <scope>NUCLEOTIDE SEQUENCE [LARGE SCALE GENOMIC DNA]</scope>
    <source>
        <strain evidence="4 5">CBS 207.34</strain>
    </source>
</reference>
<dbReference type="PANTHER" id="PTHR37534:SF2">
    <property type="entry name" value="N-ACETYLTRANSFERASE DOMAIN-CONTAINING PROTEIN"/>
    <property type="match status" value="1"/>
</dbReference>
<evidence type="ECO:0000256" key="1">
    <source>
        <dbReference type="ARBA" id="ARBA00004123"/>
    </source>
</evidence>
<dbReference type="GO" id="GO:0003700">
    <property type="term" value="F:DNA-binding transcription factor activity"/>
    <property type="evidence" value="ECO:0007669"/>
    <property type="project" value="TreeGrafter"/>
</dbReference>
<evidence type="ECO:0000256" key="3">
    <source>
        <dbReference type="SAM" id="MobiDB-lite"/>
    </source>
</evidence>
<organism evidence="4 5">
    <name type="scientific">Glonium stellatum</name>
    <dbReference type="NCBI Taxonomy" id="574774"/>
    <lineage>
        <taxon>Eukaryota</taxon>
        <taxon>Fungi</taxon>
        <taxon>Dikarya</taxon>
        <taxon>Ascomycota</taxon>
        <taxon>Pezizomycotina</taxon>
        <taxon>Dothideomycetes</taxon>
        <taxon>Pleosporomycetidae</taxon>
        <taxon>Gloniales</taxon>
        <taxon>Gloniaceae</taxon>
        <taxon>Glonium</taxon>
    </lineage>
</organism>
<keyword evidence="5" id="KW-1185">Reference proteome</keyword>
<evidence type="ECO:0000256" key="2">
    <source>
        <dbReference type="ARBA" id="ARBA00023242"/>
    </source>
</evidence>
<feature type="region of interest" description="Disordered" evidence="3">
    <location>
        <begin position="1"/>
        <end position="26"/>
    </location>
</feature>
<name>A0A8E2JSB7_9PEZI</name>
<dbReference type="OrthoDB" id="407832at2759"/>
<sequence length="574" mass="64434">MYHKGEGNLGTAPQNEPIKAASKRGGHHYRVRFRHGVCPTTSATRADIKKYDFFFDESQVWLSTSGNVNFVDESKQIPTNSTDSDVANFEENLVVPSLISPPDSTQEARVAKSQAHHDAFHDSYGLASHGNTPVIGDDTTQPQVSPSSRVYSPPDNNPTPQAEDTARGEFYQPQDTSSRSITNGPLRSNYPTPIETEQAPPSPALSQQRSSWPFNDPTEARLFRYYIDTVAPWYDICSPERHFAFLVPEMAISNPILLHGIFALSAQHLCLLNGSCRAESFEHHAKCVQLMIPRFAESDGVKDEALLLTALLLRGFEEFVAGTEGQAILSTHTLFTAAGGSLASVESTVVKACFWVHIRTEIYHSFVDQQTLRVNLDDCMFPELITPITDVAWQNRMVWITALVLQWAFSGNQTVDRWRELHGLLEQWEASRPGTFNPIYYRKEDQSSGRYYPEIWYAYPQHIDGNQHVLISQIVLAIHDPTTPKMGPRAQIARAKIEKIVHSRIKSICGIAISNKFAPGKFLACHAVASCASWFHNREDQEKMITFLEDIERAVGWPTRGSVESMKKQWGWSA</sequence>